<dbReference type="EMBL" id="LJOW01000018">
    <property type="protein sequence ID" value="OBQ44640.1"/>
    <property type="molecule type" value="Genomic_DNA"/>
</dbReference>
<protein>
    <submittedName>
        <fullName evidence="1">Uncharacterized protein</fullName>
    </submittedName>
</protein>
<evidence type="ECO:0000313" key="2">
    <source>
        <dbReference type="Proteomes" id="UP000092093"/>
    </source>
</evidence>
<gene>
    <name evidence="1" type="ORF">AN484_06045</name>
</gene>
<dbReference type="Proteomes" id="UP000092093">
    <property type="component" value="Unassembled WGS sequence"/>
</dbReference>
<sequence>MIDAKKFFGQSDLLDRLVLRQLSHIKHNWELVWDDENEKYEPEEDSYAEKLNQLIEEFGRVNPPQKYHENEDCLAEYVVANLHWQINKVNGRWVGADYVRILEQGGFHDIDEVNLILATAGRIKAATDRNQYHFDYMEQSHQKILANVLAIILYHRTDP</sequence>
<reference evidence="1 2" key="1">
    <citation type="submission" date="2015-09" db="EMBL/GenBank/DDBJ databases">
        <title>Aphanizomenon flos-aquae WA102.</title>
        <authorList>
            <person name="Driscoll C."/>
        </authorList>
    </citation>
    <scope>NUCLEOTIDE SEQUENCE [LARGE SCALE GENOMIC DNA]</scope>
    <source>
        <strain evidence="1">WA102</strain>
    </source>
</reference>
<name>A0A1B7X5S2_APHFL</name>
<comment type="caution">
    <text evidence="1">The sequence shown here is derived from an EMBL/GenBank/DDBJ whole genome shotgun (WGS) entry which is preliminary data.</text>
</comment>
<dbReference type="AlphaFoldDB" id="A0A1B7X5S2"/>
<accession>A0A1B7X5S2</accession>
<organism evidence="1 2">
    <name type="scientific">Aphanizomenon flos-aquae WA102</name>
    <dbReference type="NCBI Taxonomy" id="1710896"/>
    <lineage>
        <taxon>Bacteria</taxon>
        <taxon>Bacillati</taxon>
        <taxon>Cyanobacteriota</taxon>
        <taxon>Cyanophyceae</taxon>
        <taxon>Nostocales</taxon>
        <taxon>Aphanizomenonaceae</taxon>
        <taxon>Aphanizomenon</taxon>
    </lineage>
</organism>
<proteinExistence type="predicted"/>
<evidence type="ECO:0000313" key="1">
    <source>
        <dbReference type="EMBL" id="OBQ44640.1"/>
    </source>
</evidence>